<organism evidence="2 3">
    <name type="scientific">Xylanibacter ruminicola</name>
    <name type="common">Prevotella ruminicola</name>
    <dbReference type="NCBI Taxonomy" id="839"/>
    <lineage>
        <taxon>Bacteria</taxon>
        <taxon>Pseudomonadati</taxon>
        <taxon>Bacteroidota</taxon>
        <taxon>Bacteroidia</taxon>
        <taxon>Bacteroidales</taxon>
        <taxon>Prevotellaceae</taxon>
        <taxon>Xylanibacter</taxon>
    </lineage>
</organism>
<evidence type="ECO:0000313" key="2">
    <source>
        <dbReference type="EMBL" id="SEF43037.1"/>
    </source>
</evidence>
<dbReference type="Proteomes" id="UP000236735">
    <property type="component" value="Unassembled WGS sequence"/>
</dbReference>
<evidence type="ECO:0000313" key="3">
    <source>
        <dbReference type="Proteomes" id="UP000236735"/>
    </source>
</evidence>
<accession>A0A1H5RZL6</accession>
<dbReference type="InterPro" id="IPR005094">
    <property type="entry name" value="Endonuclease_MobA/VirD2"/>
</dbReference>
<sequence length="424" mass="48610">MVALADVITHGCNAVRYSVDKEKSEVVMVHCLPENITPSSMWDRMLILQQKYREKINRYNHLYKTAIRIEVSPAKEETENWMMADWQKLADDFIREFDAQVYLKNDGRKENGHTNLANSQYVVSLHRDSKGQILHLHINANRIDMEGNTNSSYMIRKRAMAAANKINEQRGWIQSMKKRDWNINEVTNACIEALKTMDSFNWNTYEAKLKAKGYEVNVKRSNDGKVVGYVVKKGNSFYKSTLLGHSRSLTPSHIMNTWAKLHQDKSVHTQTITPKSMQTVSRPVGSVKVNTQQLRSQLPTRDEPLSIIKPEQNIPKMVHYEIEWNGRIHPVDIPIEADKALLDELGTMEVDLCATIVDAQKTAFLLFANYLDAATEIAESCGGGGSPESNWGRKDDEDDIEWARHCARQARQMHQRLIRRSRGL</sequence>
<dbReference type="AlphaFoldDB" id="A0A1H5RZL6"/>
<protein>
    <submittedName>
        <fullName evidence="2">Relaxase/Mobilisation nuclease domain-containing protein</fullName>
    </submittedName>
</protein>
<gene>
    <name evidence="2" type="ORF">SAMN05216354_0396</name>
</gene>
<dbReference type="RefSeq" id="WP_103914992.1">
    <property type="nucleotide sequence ID" value="NZ_FNUV01000001.1"/>
</dbReference>
<dbReference type="Pfam" id="PF03432">
    <property type="entry name" value="Relaxase"/>
    <property type="match status" value="1"/>
</dbReference>
<evidence type="ECO:0000259" key="1">
    <source>
        <dbReference type="Pfam" id="PF03432"/>
    </source>
</evidence>
<reference evidence="2 3" key="1">
    <citation type="submission" date="2016-10" db="EMBL/GenBank/DDBJ databases">
        <authorList>
            <person name="de Groot N.N."/>
        </authorList>
    </citation>
    <scope>NUCLEOTIDE SEQUENCE [LARGE SCALE GENOMIC DNA]</scope>
    <source>
        <strain evidence="2 3">AR32</strain>
    </source>
</reference>
<dbReference type="EMBL" id="FNUV01000001">
    <property type="protein sequence ID" value="SEF43037.1"/>
    <property type="molecule type" value="Genomic_DNA"/>
</dbReference>
<proteinExistence type="predicted"/>
<feature type="domain" description="MobA/VirD2-like nuclease" evidence="1">
    <location>
        <begin position="21"/>
        <end position="172"/>
    </location>
</feature>
<name>A0A1H5RZL6_XYLRU</name>